<evidence type="ECO:0000313" key="1">
    <source>
        <dbReference type="EMBL" id="MBC8575018.1"/>
    </source>
</evidence>
<name>A0ABR7NF42_9FIRM</name>
<sequence length="67" mass="7239">MTRGLSGRNKSRRLKDTVFHSASAGMIGILPPIIQKAARMGRFLPLLFAETSAKNGRLKGGRLNCGI</sequence>
<reference evidence="1 2" key="1">
    <citation type="submission" date="2020-08" db="EMBL/GenBank/DDBJ databases">
        <title>Genome public.</title>
        <authorList>
            <person name="Liu C."/>
            <person name="Sun Q."/>
        </authorList>
    </citation>
    <scope>NUCLEOTIDE SEQUENCE [LARGE SCALE GENOMIC DNA]</scope>
    <source>
        <strain evidence="1 2">BX1</strain>
    </source>
</reference>
<protein>
    <submittedName>
        <fullName evidence="1">Uncharacterized protein</fullName>
    </submittedName>
</protein>
<proteinExistence type="predicted"/>
<comment type="caution">
    <text evidence="1">The sequence shown here is derived from an EMBL/GenBank/DDBJ whole genome shotgun (WGS) entry which is preliminary data.</text>
</comment>
<keyword evidence="2" id="KW-1185">Reference proteome</keyword>
<dbReference type="RefSeq" id="WP_262398709.1">
    <property type="nucleotide sequence ID" value="NZ_JACRTB010000002.1"/>
</dbReference>
<gene>
    <name evidence="1" type="ORF">H8717_01135</name>
</gene>
<evidence type="ECO:0000313" key="2">
    <source>
        <dbReference type="Proteomes" id="UP000658131"/>
    </source>
</evidence>
<dbReference type="Proteomes" id="UP000658131">
    <property type="component" value="Unassembled WGS sequence"/>
</dbReference>
<accession>A0ABR7NF42</accession>
<organism evidence="1 2">
    <name type="scientific">Yanshouia hominis</name>
    <dbReference type="NCBI Taxonomy" id="2763673"/>
    <lineage>
        <taxon>Bacteria</taxon>
        <taxon>Bacillati</taxon>
        <taxon>Bacillota</taxon>
        <taxon>Clostridia</taxon>
        <taxon>Eubacteriales</taxon>
        <taxon>Oscillospiraceae</taxon>
        <taxon>Yanshouia</taxon>
    </lineage>
</organism>
<dbReference type="EMBL" id="JACRTB010000002">
    <property type="protein sequence ID" value="MBC8575018.1"/>
    <property type="molecule type" value="Genomic_DNA"/>
</dbReference>